<evidence type="ECO:0000313" key="3">
    <source>
        <dbReference type="Proteomes" id="UP001516400"/>
    </source>
</evidence>
<evidence type="ECO:0000313" key="2">
    <source>
        <dbReference type="EMBL" id="KAL3272966.1"/>
    </source>
</evidence>
<comment type="caution">
    <text evidence="2">The sequence shown here is derived from an EMBL/GenBank/DDBJ whole genome shotgun (WGS) entry which is preliminary data.</text>
</comment>
<gene>
    <name evidence="2" type="ORF">HHI36_014423</name>
</gene>
<proteinExistence type="predicted"/>
<feature type="region of interest" description="Disordered" evidence="1">
    <location>
        <begin position="1"/>
        <end position="24"/>
    </location>
</feature>
<protein>
    <submittedName>
        <fullName evidence="2">Uncharacterized protein</fullName>
    </submittedName>
</protein>
<dbReference type="AlphaFoldDB" id="A0ABD2N3P5"/>
<dbReference type="Proteomes" id="UP001516400">
    <property type="component" value="Unassembled WGS sequence"/>
</dbReference>
<feature type="region of interest" description="Disordered" evidence="1">
    <location>
        <begin position="150"/>
        <end position="177"/>
    </location>
</feature>
<keyword evidence="3" id="KW-1185">Reference proteome</keyword>
<evidence type="ECO:0000256" key="1">
    <source>
        <dbReference type="SAM" id="MobiDB-lite"/>
    </source>
</evidence>
<name>A0ABD2N3P5_9CUCU</name>
<sequence>MISKSTTSKFLTKPRPGNSQYTSTNSSIGGLEYIGCSEQDVQDEFLRLYTQLELLKEKNMRIGNRHLASKITAMQDAAKTHDCNQTESTACRIAQLNNALALTPYEDTGKLKRTSVSFAAEQESNGTASATNKEGCEKIKEETSNAKIEAVSNIELKQREEKSSSPSNDRNGRCLKSGHAKTHSIVINLDDKSRFTEEVTV</sequence>
<reference evidence="2 3" key="1">
    <citation type="journal article" date="2021" name="BMC Biol.">
        <title>Horizontally acquired antibacterial genes associated with adaptive radiation of ladybird beetles.</title>
        <authorList>
            <person name="Li H.S."/>
            <person name="Tang X.F."/>
            <person name="Huang Y.H."/>
            <person name="Xu Z.Y."/>
            <person name="Chen M.L."/>
            <person name="Du X.Y."/>
            <person name="Qiu B.Y."/>
            <person name="Chen P.T."/>
            <person name="Zhang W."/>
            <person name="Slipinski A."/>
            <person name="Escalona H.E."/>
            <person name="Waterhouse R.M."/>
            <person name="Zwick A."/>
            <person name="Pang H."/>
        </authorList>
    </citation>
    <scope>NUCLEOTIDE SEQUENCE [LARGE SCALE GENOMIC DNA]</scope>
    <source>
        <strain evidence="2">SYSU2018</strain>
    </source>
</reference>
<dbReference type="EMBL" id="JABFTP020000062">
    <property type="protein sequence ID" value="KAL3272966.1"/>
    <property type="molecule type" value="Genomic_DNA"/>
</dbReference>
<accession>A0ABD2N3P5</accession>
<organism evidence="2 3">
    <name type="scientific">Cryptolaemus montrouzieri</name>
    <dbReference type="NCBI Taxonomy" id="559131"/>
    <lineage>
        <taxon>Eukaryota</taxon>
        <taxon>Metazoa</taxon>
        <taxon>Ecdysozoa</taxon>
        <taxon>Arthropoda</taxon>
        <taxon>Hexapoda</taxon>
        <taxon>Insecta</taxon>
        <taxon>Pterygota</taxon>
        <taxon>Neoptera</taxon>
        <taxon>Endopterygota</taxon>
        <taxon>Coleoptera</taxon>
        <taxon>Polyphaga</taxon>
        <taxon>Cucujiformia</taxon>
        <taxon>Coccinelloidea</taxon>
        <taxon>Coccinellidae</taxon>
        <taxon>Scymninae</taxon>
        <taxon>Scymnini</taxon>
        <taxon>Cryptolaemus</taxon>
    </lineage>
</organism>
<feature type="compositionally biased region" description="Polar residues" evidence="1">
    <location>
        <begin position="1"/>
        <end position="10"/>
    </location>
</feature>